<evidence type="ECO:0000313" key="1">
    <source>
        <dbReference type="EMBL" id="RIV18085.1"/>
    </source>
</evidence>
<evidence type="ECO:0000313" key="2">
    <source>
        <dbReference type="Proteomes" id="UP000283523"/>
    </source>
</evidence>
<proteinExistence type="predicted"/>
<reference evidence="1 2" key="1">
    <citation type="submission" date="2018-08" db="EMBL/GenBank/DDBJ databases">
        <title>Fibrisoma montanum sp. nov., isolated from Danxia mountain soil.</title>
        <authorList>
            <person name="Huang Y."/>
        </authorList>
    </citation>
    <scope>NUCLEOTIDE SEQUENCE [LARGE SCALE GENOMIC DNA]</scope>
    <source>
        <strain evidence="1 2">HYT19</strain>
    </source>
</reference>
<sequence>MPLAGTRLATLHVRKIRWNFVGMKQTTLDIRQQIKWLGGLLAIWLLVWLSVRPEVATAPTSKQAYLSCDVPRTAADESRCLPEIHGTAPLALISPRAGFSFTSPPELLPAWTNQFCRLAVVFSPKQSYRSYYSFGFLRSIFEHQITINAP</sequence>
<dbReference type="EMBL" id="QXED01000013">
    <property type="protein sequence ID" value="RIV18085.1"/>
    <property type="molecule type" value="Genomic_DNA"/>
</dbReference>
<gene>
    <name evidence="1" type="ORF">DYU11_29450</name>
</gene>
<dbReference type="Proteomes" id="UP000283523">
    <property type="component" value="Unassembled WGS sequence"/>
</dbReference>
<dbReference type="AlphaFoldDB" id="A0A418LXX8"/>
<protein>
    <submittedName>
        <fullName evidence="1">Uncharacterized protein</fullName>
    </submittedName>
</protein>
<accession>A0A418LXX8</accession>
<name>A0A418LXX8_9BACT</name>
<keyword evidence="2" id="KW-1185">Reference proteome</keyword>
<organism evidence="1 2">
    <name type="scientific">Fibrisoma montanum</name>
    <dbReference type="NCBI Taxonomy" id="2305895"/>
    <lineage>
        <taxon>Bacteria</taxon>
        <taxon>Pseudomonadati</taxon>
        <taxon>Bacteroidota</taxon>
        <taxon>Cytophagia</taxon>
        <taxon>Cytophagales</taxon>
        <taxon>Spirosomataceae</taxon>
        <taxon>Fibrisoma</taxon>
    </lineage>
</organism>
<comment type="caution">
    <text evidence="1">The sequence shown here is derived from an EMBL/GenBank/DDBJ whole genome shotgun (WGS) entry which is preliminary data.</text>
</comment>